<dbReference type="PANTHER" id="PTHR12654">
    <property type="entry name" value="BILE ACID BETA-GLUCOSIDASE-RELATED"/>
    <property type="match status" value="1"/>
</dbReference>
<accession>A0AAD4MFI9</accession>
<evidence type="ECO:0000313" key="5">
    <source>
        <dbReference type="EMBL" id="KAI1692101.1"/>
    </source>
</evidence>
<evidence type="ECO:0000259" key="3">
    <source>
        <dbReference type="Pfam" id="PF04685"/>
    </source>
</evidence>
<dbReference type="InterPro" id="IPR014551">
    <property type="entry name" value="B_Glucosidase_GBA2-typ"/>
</dbReference>
<feature type="domain" description="Glycosyl-hydrolase family 116 N-terminal" evidence="4">
    <location>
        <begin position="132"/>
        <end position="455"/>
    </location>
</feature>
<protein>
    <recommendedName>
        <fullName evidence="1">Non-lysosomal glucosylceramidase</fullName>
        <shortName evidence="1">NLGase</shortName>
        <ecNumber evidence="1">3.2.1.45</ecNumber>
    </recommendedName>
</protein>
<feature type="region of interest" description="Disordered" evidence="2">
    <location>
        <begin position="1"/>
        <end position="55"/>
    </location>
</feature>
<reference evidence="5" key="1">
    <citation type="submission" date="2022-01" db="EMBL/GenBank/DDBJ databases">
        <title>Genome Sequence Resource for Two Populations of Ditylenchus destructor, the Migratory Endoparasitic Phytonematode.</title>
        <authorList>
            <person name="Zhang H."/>
            <person name="Lin R."/>
            <person name="Xie B."/>
        </authorList>
    </citation>
    <scope>NUCLEOTIDE SEQUENCE</scope>
    <source>
        <strain evidence="5">BazhouSP</strain>
    </source>
</reference>
<dbReference type="GO" id="GO:0006680">
    <property type="term" value="P:glucosylceramide catabolic process"/>
    <property type="evidence" value="ECO:0007669"/>
    <property type="project" value="InterPro"/>
</dbReference>
<dbReference type="InterPro" id="IPR006775">
    <property type="entry name" value="GH116_catalytic"/>
</dbReference>
<dbReference type="PIRSF" id="PIRSF028944">
    <property type="entry name" value="Beta_gluc_GBA2"/>
    <property type="match status" value="1"/>
</dbReference>
<proteinExistence type="inferred from homology"/>
<feature type="compositionally biased region" description="Low complexity" evidence="2">
    <location>
        <begin position="37"/>
        <end position="51"/>
    </location>
</feature>
<dbReference type="InterPro" id="IPR012341">
    <property type="entry name" value="6hp_glycosidase-like_sf"/>
</dbReference>
<evidence type="ECO:0000256" key="1">
    <source>
        <dbReference type="PIRNR" id="PIRNR028944"/>
    </source>
</evidence>
<dbReference type="EMBL" id="JAKKPZ010000825">
    <property type="protein sequence ID" value="KAI1692101.1"/>
    <property type="molecule type" value="Genomic_DNA"/>
</dbReference>
<dbReference type="Pfam" id="PF12215">
    <property type="entry name" value="Glyco_hydr_116N"/>
    <property type="match status" value="1"/>
</dbReference>
<evidence type="ECO:0000313" key="6">
    <source>
        <dbReference type="Proteomes" id="UP001201812"/>
    </source>
</evidence>
<dbReference type="PANTHER" id="PTHR12654:SF2">
    <property type="entry name" value="NON-LYSOSOMAL GLUCOSYLCERAMIDASE"/>
    <property type="match status" value="1"/>
</dbReference>
<dbReference type="GO" id="GO:0008422">
    <property type="term" value="F:beta-glucosidase activity"/>
    <property type="evidence" value="ECO:0007669"/>
    <property type="project" value="TreeGrafter"/>
</dbReference>
<comment type="caution">
    <text evidence="5">The sequence shown here is derived from an EMBL/GenBank/DDBJ whole genome shotgun (WGS) entry which is preliminary data.</text>
</comment>
<organism evidence="5 6">
    <name type="scientific">Ditylenchus destructor</name>
    <dbReference type="NCBI Taxonomy" id="166010"/>
    <lineage>
        <taxon>Eukaryota</taxon>
        <taxon>Metazoa</taxon>
        <taxon>Ecdysozoa</taxon>
        <taxon>Nematoda</taxon>
        <taxon>Chromadorea</taxon>
        <taxon>Rhabditida</taxon>
        <taxon>Tylenchina</taxon>
        <taxon>Tylenchomorpha</taxon>
        <taxon>Sphaerularioidea</taxon>
        <taxon>Anguinidae</taxon>
        <taxon>Anguininae</taxon>
        <taxon>Ditylenchus</taxon>
    </lineage>
</organism>
<dbReference type="GO" id="GO:0004348">
    <property type="term" value="F:glucosylceramidase activity"/>
    <property type="evidence" value="ECO:0007669"/>
    <property type="project" value="UniProtKB-EC"/>
</dbReference>
<sequence>MVAVEAGFTPPISPLETDAKPPKISPKVTKSKKLKSKNSQSQLSTSSSFVKPPSQPSEMIWQQLGGQFGWLARGDRVPEEEREPFTRPKLRQIYNALPFIFRYSMYYFKNYSNRNKLFINTFQPLKHKPYYGVPCGGIGCGSIGRDFRGGFCKFSLRPGAVEQKVDMIKANQFILTLRRDGKTLHQVVLSAVPFAQNAGNNGVANGETKKDGDVALSVWDFSLHPSNVTYRGLYPRSWTRFEVPEHKVAVVCRQVSPVIPNNYKDSSLPSTVFSFKIENNSDLPLDASVTFTFRNGTGNRRWEDEGNCSAQEFHNEKVRGVTLDHSISQMQCTYAVGAVESESNTATVCHAFDPASSGESIWNALVESGELPEIADNNCPSTRLGVGVCLKTTVAPNSASANDMEFALVWHMPVVQFGSRRRQLKRWYTRFFESSDALKEAAAICTYALSNYKQWEKEIEEWQDTVLKHPNLPDWFKSALFNELYFLTDGGSVWFDFDEEWPKQETQMSSYTANLFKQYGRFGYLESWEYRMINTYDVHFYASFALAELFPSLEHVLQADMKDQIDHHDEVSVKYHMEGDMAPRKTHKRVPHDVGNPLDDPWLSTNAYIMHDTGKWKDLNLKFVLTSYRDYHSVLNHDKSFLEFVWPAVKNLIEEGLKHWDLNGDGMIENFGAADQTYDAWKMEGVSAYCGSLWLASLKVGVVMSKEIGESQEVFEAKLWNGKYYNFDEGSLCKSTIMADQLCGYWYLESIDPAMAADLLPKDHVQAALQTIYENNVLKFGGGRLGAVNGMCANGKIDRSYIQSDEMWTGITYALSSFYMQQGDVQRGFDVAWGCYDACFNRSGLQFQTPEAMYQKKFYRAIGYMRPLAIWSMYTALRTRFDLLNTDSQLLKHVRTSVPDFGPVSGEEKDEFESAIVDVLKSNGVELDDKDDFEAKVLK</sequence>
<dbReference type="InterPro" id="IPR024462">
    <property type="entry name" value="GH116_N"/>
</dbReference>
<dbReference type="Gene3D" id="1.50.10.10">
    <property type="match status" value="1"/>
</dbReference>
<feature type="domain" description="Glycosyl-hydrolase family 116 catalytic region" evidence="3">
    <location>
        <begin position="520"/>
        <end position="873"/>
    </location>
</feature>
<keyword evidence="1" id="KW-0326">Glycosidase</keyword>
<dbReference type="Pfam" id="PF04685">
    <property type="entry name" value="DUF608"/>
    <property type="match status" value="1"/>
</dbReference>
<keyword evidence="1" id="KW-0378">Hydrolase</keyword>
<name>A0AAD4MFI9_9BILA</name>
<dbReference type="Proteomes" id="UP001201812">
    <property type="component" value="Unassembled WGS sequence"/>
</dbReference>
<dbReference type="GO" id="GO:0016020">
    <property type="term" value="C:membrane"/>
    <property type="evidence" value="ECO:0007669"/>
    <property type="project" value="InterPro"/>
</dbReference>
<keyword evidence="1" id="KW-0443">Lipid metabolism</keyword>
<dbReference type="SUPFAM" id="SSF48208">
    <property type="entry name" value="Six-hairpin glycosidases"/>
    <property type="match status" value="1"/>
</dbReference>
<dbReference type="InterPro" id="IPR008928">
    <property type="entry name" value="6-hairpin_glycosidase_sf"/>
</dbReference>
<dbReference type="AlphaFoldDB" id="A0AAD4MFI9"/>
<keyword evidence="6" id="KW-1185">Reference proteome</keyword>
<evidence type="ECO:0000256" key="2">
    <source>
        <dbReference type="SAM" id="MobiDB-lite"/>
    </source>
</evidence>
<evidence type="ECO:0000259" key="4">
    <source>
        <dbReference type="Pfam" id="PF12215"/>
    </source>
</evidence>
<comment type="function">
    <text evidence="1">Non-lysosomal glucosylceramidase that catalyzes the hydrolysis of glucosylceramide (GlcCer) to free glucose and ceramide.</text>
</comment>
<dbReference type="InterPro" id="IPR052566">
    <property type="entry name" value="Non-lysos_glucosylceramidase"/>
</dbReference>
<comment type="similarity">
    <text evidence="1">Belongs to the non-lysosomal glucosylceramidase family.</text>
</comment>
<dbReference type="GO" id="GO:0005975">
    <property type="term" value="P:carbohydrate metabolic process"/>
    <property type="evidence" value="ECO:0007669"/>
    <property type="project" value="InterPro"/>
</dbReference>
<dbReference type="EC" id="3.2.1.45" evidence="1"/>
<gene>
    <name evidence="5" type="ORF">DdX_21439</name>
</gene>
<keyword evidence="1" id="KW-0472">Membrane</keyword>
<comment type="catalytic activity">
    <reaction evidence="1">
        <text>a beta-D-glucosyl-(1&lt;-&gt;1')-N-acylsphing-4-enine + H2O = an N-acylsphing-4-enine + D-glucose</text>
        <dbReference type="Rhea" id="RHEA:13269"/>
        <dbReference type="ChEBI" id="CHEBI:4167"/>
        <dbReference type="ChEBI" id="CHEBI:15377"/>
        <dbReference type="ChEBI" id="CHEBI:22801"/>
        <dbReference type="ChEBI" id="CHEBI:52639"/>
        <dbReference type="EC" id="3.2.1.45"/>
    </reaction>
</comment>